<reference evidence="2 3" key="1">
    <citation type="submission" date="2019-03" db="EMBL/GenBank/DDBJ databases">
        <title>Genomic Encyclopedia of Type Strains, Phase IV (KMG-IV): sequencing the most valuable type-strain genomes for metagenomic binning, comparative biology and taxonomic classification.</title>
        <authorList>
            <person name="Goeker M."/>
        </authorList>
    </citation>
    <scope>NUCLEOTIDE SEQUENCE [LARGE SCALE GENOMIC DNA]</scope>
    <source>
        <strain evidence="2 3">DSM 102852</strain>
    </source>
</reference>
<dbReference type="SUPFAM" id="SSF54427">
    <property type="entry name" value="NTF2-like"/>
    <property type="match status" value="1"/>
</dbReference>
<keyword evidence="3" id="KW-1185">Reference proteome</keyword>
<dbReference type="EMBL" id="SNZE01000037">
    <property type="protein sequence ID" value="TDR27840.1"/>
    <property type="molecule type" value="Genomic_DNA"/>
</dbReference>
<proteinExistence type="predicted"/>
<dbReference type="RefSeq" id="WP_246012107.1">
    <property type="nucleotide sequence ID" value="NZ_SNZE01000037.1"/>
</dbReference>
<dbReference type="InterPro" id="IPR032710">
    <property type="entry name" value="NTF2-like_dom_sf"/>
</dbReference>
<dbReference type="InterPro" id="IPR037401">
    <property type="entry name" value="SnoaL-like"/>
</dbReference>
<dbReference type="Proteomes" id="UP000294480">
    <property type="component" value="Unassembled WGS sequence"/>
</dbReference>
<protein>
    <submittedName>
        <fullName evidence="2">SnoaL-like protein</fullName>
    </submittedName>
</protein>
<comment type="caution">
    <text evidence="2">The sequence shown here is derived from an EMBL/GenBank/DDBJ whole genome shotgun (WGS) entry which is preliminary data.</text>
</comment>
<dbReference type="AlphaFoldDB" id="A0A4R6Y0C7"/>
<sequence>MKTTDDLMQQRLHALLAWYSGLQAHTVCQAGDFYAVNARFKDPFNDVIGVANIVSIFDHMFTTTNNPRFLIDQRIIQHQQAFVTWTFEFELRGRLYQIVGGSHFVFNDDGLVVLHRDYWDAAEELLQKLPVVGAPIRWLRKRFALPQASVLN</sequence>
<name>A0A4R6Y0C7_9BURK</name>
<feature type="domain" description="SnoaL-like" evidence="1">
    <location>
        <begin position="17"/>
        <end position="115"/>
    </location>
</feature>
<evidence type="ECO:0000313" key="3">
    <source>
        <dbReference type="Proteomes" id="UP000294480"/>
    </source>
</evidence>
<gene>
    <name evidence="2" type="ORF">DFR44_13711</name>
</gene>
<dbReference type="Gene3D" id="3.10.450.50">
    <property type="match status" value="1"/>
</dbReference>
<dbReference type="Pfam" id="PF12680">
    <property type="entry name" value="SnoaL_2"/>
    <property type="match status" value="1"/>
</dbReference>
<evidence type="ECO:0000313" key="2">
    <source>
        <dbReference type="EMBL" id="TDR27840.1"/>
    </source>
</evidence>
<organism evidence="2 3">
    <name type="scientific">Hydromonas duriensis</name>
    <dbReference type="NCBI Taxonomy" id="1527608"/>
    <lineage>
        <taxon>Bacteria</taxon>
        <taxon>Pseudomonadati</taxon>
        <taxon>Pseudomonadota</taxon>
        <taxon>Betaproteobacteria</taxon>
        <taxon>Burkholderiales</taxon>
        <taxon>Burkholderiaceae</taxon>
        <taxon>Hydromonas</taxon>
    </lineage>
</organism>
<evidence type="ECO:0000259" key="1">
    <source>
        <dbReference type="Pfam" id="PF12680"/>
    </source>
</evidence>
<accession>A0A4R6Y0C7</accession>